<keyword evidence="1" id="KW-1133">Transmembrane helix</keyword>
<keyword evidence="1" id="KW-0472">Membrane</keyword>
<dbReference type="Proteomes" id="UP000000529">
    <property type="component" value="Chromosome"/>
</dbReference>
<dbReference type="HOGENOM" id="CLU_2070840_0_0_0"/>
<evidence type="ECO:0000313" key="3">
    <source>
        <dbReference type="Proteomes" id="UP000000529"/>
    </source>
</evidence>
<dbReference type="OrthoDB" id="9978864at2"/>
<evidence type="ECO:0000256" key="1">
    <source>
        <dbReference type="SAM" id="Phobius"/>
    </source>
</evidence>
<dbReference type="AlphaFoldDB" id="Q6MA96"/>
<feature type="transmembrane region" description="Helical" evidence="1">
    <location>
        <begin position="64"/>
        <end position="89"/>
    </location>
</feature>
<dbReference type="STRING" id="264201.pc1779"/>
<dbReference type="RefSeq" id="WP_011176324.1">
    <property type="nucleotide sequence ID" value="NC_005861.2"/>
</dbReference>
<organism evidence="2 3">
    <name type="scientific">Protochlamydia amoebophila (strain UWE25)</name>
    <dbReference type="NCBI Taxonomy" id="264201"/>
    <lineage>
        <taxon>Bacteria</taxon>
        <taxon>Pseudomonadati</taxon>
        <taxon>Chlamydiota</taxon>
        <taxon>Chlamydiia</taxon>
        <taxon>Parachlamydiales</taxon>
        <taxon>Parachlamydiaceae</taxon>
        <taxon>Candidatus Protochlamydia</taxon>
    </lineage>
</organism>
<protein>
    <submittedName>
        <fullName evidence="2">Uncharacterized protein</fullName>
    </submittedName>
</protein>
<evidence type="ECO:0000313" key="2">
    <source>
        <dbReference type="EMBL" id="CAF24503.1"/>
    </source>
</evidence>
<keyword evidence="1" id="KW-0812">Transmembrane</keyword>
<gene>
    <name evidence="2" type="ORF">PC_RS08535</name>
</gene>
<reference evidence="2 3" key="1">
    <citation type="journal article" date="2004" name="Science">
        <title>Illuminating the evolutionary history of chlamydiae.</title>
        <authorList>
            <person name="Horn M."/>
            <person name="Collingro A."/>
            <person name="Schmitz-Esser S."/>
            <person name="Beier C.L."/>
            <person name="Purkhold U."/>
            <person name="Fartmann B."/>
            <person name="Brandt P."/>
            <person name="Nyakatura G.J."/>
            <person name="Droege M."/>
            <person name="Frishman D."/>
            <person name="Rattei T."/>
            <person name="Mewes H."/>
            <person name="Wagner M."/>
        </authorList>
    </citation>
    <scope>NUCLEOTIDE SEQUENCE [LARGE SCALE GENOMIC DNA]</scope>
    <source>
        <strain evidence="2 3">UWE25</strain>
    </source>
</reference>
<dbReference type="KEGG" id="pcu:PC_RS08535"/>
<feature type="transmembrane region" description="Helical" evidence="1">
    <location>
        <begin position="32"/>
        <end position="52"/>
    </location>
</feature>
<dbReference type="eggNOG" id="ENOG50349DI">
    <property type="taxonomic scope" value="Bacteria"/>
</dbReference>
<name>Q6MA96_PARUW</name>
<proteinExistence type="predicted"/>
<sequence>MCPVCPPVSFLGGLLGGYCGVNPPTTFKGHCISLVSTATLVTTTVVALKVLFRIPFCYGTGFTFSNVSFILAKTLVLGVIYSMGVNFLLNRFASHDDFSQEYKNPLQLPQGCSHCTSS</sequence>
<keyword evidence="3" id="KW-1185">Reference proteome</keyword>
<dbReference type="EMBL" id="BX908798">
    <property type="protein sequence ID" value="CAF24503.1"/>
    <property type="molecule type" value="Genomic_DNA"/>
</dbReference>
<accession>Q6MA96</accession>